<dbReference type="Proteomes" id="UP000790787">
    <property type="component" value="Chromosome 23"/>
</dbReference>
<sequence>MATDNTEPEKLSHNHPLFLHSTDTSGIILISLQLTRPENYSMWSCAMQITILGRNKLGFIDGTCKRESFGPDLFDLWEKYNAIVLLWIMNCVPNKFDIGIVYSINAASVWEDLKERFDKIDCSRIFQIHKEIATINQGTSSISGYFSKLRLLWAEFDSLAPIPGCDCAKFCEFITFMESLKLLQFLMGLNESYEQARSQLLMMVPVPSINKAYSMLMERESQRNITNAVPLTKMGEATILMTVRGNGPVQRGKKNYNLYCDYCKLKGHTREGCYKLIGYPTDSKYKRNLTVTAAHSATMEEYKPHGIRVSNTRGNDKINTTENITGPYFTPEQYSQILKMLSKDNIAGTTLQKVQNGNGVANMACNVTAFLKNSEIKKWIVDTGATYHMVSDLSMLSTKIRSNDINKKRVQLLNGQTTTVTHTGSCRLTDKR</sequence>
<accession>A0AC58TXD9</accession>
<reference evidence="1" key="1">
    <citation type="journal article" date="2014" name="Nat. Commun.">
        <title>The tobacco genome sequence and its comparison with those of tomato and potato.</title>
        <authorList>
            <person name="Sierro N."/>
            <person name="Battey J.N."/>
            <person name="Ouadi S."/>
            <person name="Bakaher N."/>
            <person name="Bovet L."/>
            <person name="Willig A."/>
            <person name="Goepfert S."/>
            <person name="Peitsch M.C."/>
            <person name="Ivanov N.V."/>
        </authorList>
    </citation>
    <scope>NUCLEOTIDE SEQUENCE [LARGE SCALE GENOMIC DNA]</scope>
</reference>
<evidence type="ECO:0000313" key="1">
    <source>
        <dbReference type="Proteomes" id="UP000790787"/>
    </source>
</evidence>
<keyword evidence="1" id="KW-1185">Reference proteome</keyword>
<name>A0AC58TXD9_TOBAC</name>
<reference evidence="2" key="2">
    <citation type="submission" date="2025-08" db="UniProtKB">
        <authorList>
            <consortium name="RefSeq"/>
        </authorList>
    </citation>
    <scope>IDENTIFICATION</scope>
    <source>
        <tissue evidence="2">Leaf</tissue>
    </source>
</reference>
<protein>
    <submittedName>
        <fullName evidence="2">Uncharacterized protein LOC142177318</fullName>
    </submittedName>
</protein>
<gene>
    <name evidence="2" type="primary">LOC142177318</name>
</gene>
<dbReference type="RefSeq" id="XP_075101894.1">
    <property type="nucleotide sequence ID" value="XM_075245793.1"/>
</dbReference>
<organism evidence="1 2">
    <name type="scientific">Nicotiana tabacum</name>
    <name type="common">Common tobacco</name>
    <dbReference type="NCBI Taxonomy" id="4097"/>
    <lineage>
        <taxon>Eukaryota</taxon>
        <taxon>Viridiplantae</taxon>
        <taxon>Streptophyta</taxon>
        <taxon>Embryophyta</taxon>
        <taxon>Tracheophyta</taxon>
        <taxon>Spermatophyta</taxon>
        <taxon>Magnoliopsida</taxon>
        <taxon>eudicotyledons</taxon>
        <taxon>Gunneridae</taxon>
        <taxon>Pentapetalae</taxon>
        <taxon>asterids</taxon>
        <taxon>lamiids</taxon>
        <taxon>Solanales</taxon>
        <taxon>Solanaceae</taxon>
        <taxon>Nicotianoideae</taxon>
        <taxon>Nicotianeae</taxon>
        <taxon>Nicotiana</taxon>
    </lineage>
</organism>
<evidence type="ECO:0000313" key="2">
    <source>
        <dbReference type="RefSeq" id="XP_075101894.1"/>
    </source>
</evidence>
<proteinExistence type="predicted"/>